<reference evidence="1" key="1">
    <citation type="submission" date="2020-10" db="EMBL/GenBank/DDBJ databases">
        <authorList>
            <person name="Gilroy R."/>
        </authorList>
    </citation>
    <scope>NUCLEOTIDE SEQUENCE</scope>
    <source>
        <strain evidence="1">ChiSjej1B19-7085</strain>
    </source>
</reference>
<organism evidence="1 2">
    <name type="scientific">Candidatus Gallacutalibacter pullicola</name>
    <dbReference type="NCBI Taxonomy" id="2840830"/>
    <lineage>
        <taxon>Bacteria</taxon>
        <taxon>Bacillati</taxon>
        <taxon>Bacillota</taxon>
        <taxon>Clostridia</taxon>
        <taxon>Eubacteriales</taxon>
        <taxon>Candidatus Gallacutalibacter</taxon>
    </lineage>
</organism>
<reference evidence="1" key="2">
    <citation type="journal article" date="2021" name="PeerJ">
        <title>Extensive microbial diversity within the chicken gut microbiome revealed by metagenomics and culture.</title>
        <authorList>
            <person name="Gilroy R."/>
            <person name="Ravi A."/>
            <person name="Getino M."/>
            <person name="Pursley I."/>
            <person name="Horton D.L."/>
            <person name="Alikhan N.F."/>
            <person name="Baker D."/>
            <person name="Gharbi K."/>
            <person name="Hall N."/>
            <person name="Watson M."/>
            <person name="Adriaenssens E.M."/>
            <person name="Foster-Nyarko E."/>
            <person name="Jarju S."/>
            <person name="Secka A."/>
            <person name="Antonio M."/>
            <person name="Oren A."/>
            <person name="Chaudhuri R.R."/>
            <person name="La Ragione R."/>
            <person name="Hildebrand F."/>
            <person name="Pallen M.J."/>
        </authorList>
    </citation>
    <scope>NUCLEOTIDE SEQUENCE</scope>
    <source>
        <strain evidence="1">ChiSjej1B19-7085</strain>
    </source>
</reference>
<dbReference type="Proteomes" id="UP000886785">
    <property type="component" value="Unassembled WGS sequence"/>
</dbReference>
<dbReference type="AlphaFoldDB" id="A0A9D1DNL3"/>
<protein>
    <submittedName>
        <fullName evidence="1">Histidine kinase</fullName>
    </submittedName>
</protein>
<comment type="caution">
    <text evidence="1">The sequence shown here is derived from an EMBL/GenBank/DDBJ whole genome shotgun (WGS) entry which is preliminary data.</text>
</comment>
<dbReference type="GO" id="GO:0016301">
    <property type="term" value="F:kinase activity"/>
    <property type="evidence" value="ECO:0007669"/>
    <property type="project" value="UniProtKB-KW"/>
</dbReference>
<accession>A0A9D1DNL3</accession>
<evidence type="ECO:0000313" key="1">
    <source>
        <dbReference type="EMBL" id="HIR56098.1"/>
    </source>
</evidence>
<evidence type="ECO:0000313" key="2">
    <source>
        <dbReference type="Proteomes" id="UP000886785"/>
    </source>
</evidence>
<sequence length="122" mass="12875">MDTAISGGDFAVGANGLPRLVSGREELLQRAYILLRVPVGSFCYEKELGSEIPLLEQDGEFTLRAAEAAQEALRDLAGVTVSGVQADFSGQNAVCTVALETDLYGSLEVVLELPKEDASGDV</sequence>
<keyword evidence="1" id="KW-0418">Kinase</keyword>
<proteinExistence type="predicted"/>
<name>A0A9D1DNL3_9FIRM</name>
<gene>
    <name evidence="1" type="ORF">IAA54_00350</name>
</gene>
<keyword evidence="1" id="KW-0808">Transferase</keyword>
<dbReference type="EMBL" id="DVHF01000004">
    <property type="protein sequence ID" value="HIR56098.1"/>
    <property type="molecule type" value="Genomic_DNA"/>
</dbReference>